<dbReference type="Pfam" id="PF13439">
    <property type="entry name" value="Glyco_transf_4"/>
    <property type="match status" value="1"/>
</dbReference>
<feature type="domain" description="Glycosyl transferase family 1" evidence="2">
    <location>
        <begin position="168"/>
        <end position="316"/>
    </location>
</feature>
<dbReference type="InterPro" id="IPR001296">
    <property type="entry name" value="Glyco_trans_1"/>
</dbReference>
<dbReference type="PANTHER" id="PTHR46401:SF2">
    <property type="entry name" value="GLYCOSYLTRANSFERASE WBBK-RELATED"/>
    <property type="match status" value="1"/>
</dbReference>
<evidence type="ECO:0000259" key="3">
    <source>
        <dbReference type="Pfam" id="PF13439"/>
    </source>
</evidence>
<organism evidence="4 5">
    <name type="scientific">Rhizobium quercicola</name>
    <dbReference type="NCBI Taxonomy" id="2901226"/>
    <lineage>
        <taxon>Bacteria</taxon>
        <taxon>Pseudomonadati</taxon>
        <taxon>Pseudomonadota</taxon>
        <taxon>Alphaproteobacteria</taxon>
        <taxon>Hyphomicrobiales</taxon>
        <taxon>Rhizobiaceae</taxon>
        <taxon>Rhizobium/Agrobacterium group</taxon>
        <taxon>Rhizobium</taxon>
    </lineage>
</organism>
<dbReference type="Gene3D" id="3.40.50.2000">
    <property type="entry name" value="Glycogen Phosphorylase B"/>
    <property type="match status" value="2"/>
</dbReference>
<dbReference type="PANTHER" id="PTHR46401">
    <property type="entry name" value="GLYCOSYLTRANSFERASE WBBK-RELATED"/>
    <property type="match status" value="1"/>
</dbReference>
<protein>
    <submittedName>
        <fullName evidence="4">Glycosyltransferase family 4 protein</fullName>
    </submittedName>
</protein>
<dbReference type="EMBL" id="JAJOZR010000010">
    <property type="protein sequence ID" value="MCD7110548.1"/>
    <property type="molecule type" value="Genomic_DNA"/>
</dbReference>
<keyword evidence="1" id="KW-0808">Transferase</keyword>
<feature type="domain" description="Glycosyltransferase subfamily 4-like N-terminal" evidence="3">
    <location>
        <begin position="76"/>
        <end position="144"/>
    </location>
</feature>
<reference evidence="4" key="1">
    <citation type="submission" date="2021-12" db="EMBL/GenBank/DDBJ databases">
        <authorList>
            <person name="Li Y."/>
        </authorList>
    </citation>
    <scope>NUCLEOTIDE SEQUENCE</scope>
    <source>
        <strain evidence="4">DKSPLA3</strain>
    </source>
</reference>
<keyword evidence="5" id="KW-1185">Reference proteome</keyword>
<accession>A0A9X1T8B1</accession>
<dbReference type="SUPFAM" id="SSF53756">
    <property type="entry name" value="UDP-Glycosyltransferase/glycogen phosphorylase"/>
    <property type="match status" value="1"/>
</dbReference>
<dbReference type="GO" id="GO:0009103">
    <property type="term" value="P:lipopolysaccharide biosynthetic process"/>
    <property type="evidence" value="ECO:0007669"/>
    <property type="project" value="TreeGrafter"/>
</dbReference>
<dbReference type="RefSeq" id="WP_231815739.1">
    <property type="nucleotide sequence ID" value="NZ_JAJOZR010000010.1"/>
</dbReference>
<evidence type="ECO:0000313" key="4">
    <source>
        <dbReference type="EMBL" id="MCD7110548.1"/>
    </source>
</evidence>
<dbReference type="Pfam" id="PF00534">
    <property type="entry name" value="Glycos_transf_1"/>
    <property type="match status" value="1"/>
</dbReference>
<dbReference type="GO" id="GO:0016757">
    <property type="term" value="F:glycosyltransferase activity"/>
    <property type="evidence" value="ECO:0007669"/>
    <property type="project" value="InterPro"/>
</dbReference>
<name>A0A9X1T8B1_9HYPH</name>
<sequence>MKIAVNARVTKFAMGGQQRVAAEIAARLGPMTEIVPDRPLGGMKAHAWEQVVLPVRARGHLLWSPSATGPVAKGDQVVTLHDVAFLDVPEFFSRSFTAFYKALLPVLVRRVARVVTVSEFSRRRIAATLPIEESRIDVIPNGVSRHFRPHAPHEIAATRAALDLPARYLLLQATADRRKNLAATLRAWAIAQRALDPDIALVVSGNLGRAHVFGDAQSLPDVPRTRLIGYVEEVHMGPLMAGAQAFLFPSLYEGFGLPIIEAMACNTPVLTSAATATGEIAGNAAMLVDPTSDAAIADGIVTLLRDEALRTRLAAEGLVRARDFSWENAADRYRTLFRALGAQI</sequence>
<evidence type="ECO:0000313" key="5">
    <source>
        <dbReference type="Proteomes" id="UP001139089"/>
    </source>
</evidence>
<dbReference type="AlphaFoldDB" id="A0A9X1T8B1"/>
<dbReference type="InterPro" id="IPR028098">
    <property type="entry name" value="Glyco_trans_4-like_N"/>
</dbReference>
<gene>
    <name evidence="4" type="ORF">LRX75_16055</name>
</gene>
<dbReference type="Proteomes" id="UP001139089">
    <property type="component" value="Unassembled WGS sequence"/>
</dbReference>
<evidence type="ECO:0000256" key="1">
    <source>
        <dbReference type="ARBA" id="ARBA00022679"/>
    </source>
</evidence>
<comment type="caution">
    <text evidence="4">The sequence shown here is derived from an EMBL/GenBank/DDBJ whole genome shotgun (WGS) entry which is preliminary data.</text>
</comment>
<dbReference type="CDD" id="cd03809">
    <property type="entry name" value="GT4_MtfB-like"/>
    <property type="match status" value="1"/>
</dbReference>
<evidence type="ECO:0000259" key="2">
    <source>
        <dbReference type="Pfam" id="PF00534"/>
    </source>
</evidence>
<proteinExistence type="predicted"/>